<gene>
    <name evidence="1" type="ORF">GPECTOR_178g241</name>
</gene>
<proteinExistence type="predicted"/>
<evidence type="ECO:0000313" key="1">
    <source>
        <dbReference type="EMBL" id="KXZ42232.1"/>
    </source>
</evidence>
<name>A0A150FX93_GONPE</name>
<accession>A0A150FX93</accession>
<evidence type="ECO:0000313" key="2">
    <source>
        <dbReference type="Proteomes" id="UP000075714"/>
    </source>
</evidence>
<sequence>MCQLLGYPYGRHIYSDELIYRTGTLLLNVPVVMVGCAPKTSPGSGRRLLGRDKESGVVAGEGGSSLVPGNRRQLGIPPTGYIDTAPDAPYECQVKSGLCDRAGPLVALECSPWGSGNIRLASGAEYSWLWSRVFKRLEPNLCNDTTPGSSRCTYARVEVEVPAPGGGNGAVWAPLCAPPPNVSAFNLANLACRQALGLTPTTSVRYMPGHWTFDIPQGPVTTDGHFDPSKYAAWANIMGGDPWSVLAVQDLPLNVTSSPCAGGQLFAMVCSQVMR</sequence>
<organism evidence="1 2">
    <name type="scientific">Gonium pectorale</name>
    <name type="common">Green alga</name>
    <dbReference type="NCBI Taxonomy" id="33097"/>
    <lineage>
        <taxon>Eukaryota</taxon>
        <taxon>Viridiplantae</taxon>
        <taxon>Chlorophyta</taxon>
        <taxon>core chlorophytes</taxon>
        <taxon>Chlorophyceae</taxon>
        <taxon>CS clade</taxon>
        <taxon>Chlamydomonadales</taxon>
        <taxon>Volvocaceae</taxon>
        <taxon>Gonium</taxon>
    </lineage>
</organism>
<protein>
    <recommendedName>
        <fullName evidence="3">SRCR domain-containing protein</fullName>
    </recommendedName>
</protein>
<dbReference type="EMBL" id="LSYV01000178">
    <property type="protein sequence ID" value="KXZ42232.1"/>
    <property type="molecule type" value="Genomic_DNA"/>
</dbReference>
<dbReference type="Proteomes" id="UP000075714">
    <property type="component" value="Unassembled WGS sequence"/>
</dbReference>
<dbReference type="AlphaFoldDB" id="A0A150FX93"/>
<evidence type="ECO:0008006" key="3">
    <source>
        <dbReference type="Google" id="ProtNLM"/>
    </source>
</evidence>
<dbReference type="OrthoDB" id="535306at2759"/>
<reference evidence="2" key="1">
    <citation type="journal article" date="2016" name="Nat. Commun.">
        <title>The Gonium pectorale genome demonstrates co-option of cell cycle regulation during the evolution of multicellularity.</title>
        <authorList>
            <person name="Hanschen E.R."/>
            <person name="Marriage T.N."/>
            <person name="Ferris P.J."/>
            <person name="Hamaji T."/>
            <person name="Toyoda A."/>
            <person name="Fujiyama A."/>
            <person name="Neme R."/>
            <person name="Noguchi H."/>
            <person name="Minakuchi Y."/>
            <person name="Suzuki M."/>
            <person name="Kawai-Toyooka H."/>
            <person name="Smith D.R."/>
            <person name="Sparks H."/>
            <person name="Anderson J."/>
            <person name="Bakaric R."/>
            <person name="Luria V."/>
            <person name="Karger A."/>
            <person name="Kirschner M.W."/>
            <person name="Durand P.M."/>
            <person name="Michod R.E."/>
            <person name="Nozaki H."/>
            <person name="Olson B.J."/>
        </authorList>
    </citation>
    <scope>NUCLEOTIDE SEQUENCE [LARGE SCALE GENOMIC DNA]</scope>
    <source>
        <strain evidence="2">NIES-2863</strain>
    </source>
</reference>
<keyword evidence="2" id="KW-1185">Reference proteome</keyword>
<comment type="caution">
    <text evidence="1">The sequence shown here is derived from an EMBL/GenBank/DDBJ whole genome shotgun (WGS) entry which is preliminary data.</text>
</comment>